<dbReference type="AlphaFoldDB" id="A0A419X3N0"/>
<name>A0A419X3N0_9BACT</name>
<dbReference type="Proteomes" id="UP000284531">
    <property type="component" value="Unassembled WGS sequence"/>
</dbReference>
<proteinExistence type="predicted"/>
<organism evidence="2 3">
    <name type="scientific">Marinifilum flexuosum</name>
    <dbReference type="NCBI Taxonomy" id="1117708"/>
    <lineage>
        <taxon>Bacteria</taxon>
        <taxon>Pseudomonadati</taxon>
        <taxon>Bacteroidota</taxon>
        <taxon>Bacteroidia</taxon>
        <taxon>Marinilabiliales</taxon>
        <taxon>Marinifilaceae</taxon>
    </lineage>
</organism>
<sequence length="820" mass="88694">MSDKTYKYVLDFAAKTDKFRREVSGIDGMLKSAAVAAGALFAADKIFDTAGAAAEYAGEISTIRQSIVKLQDIQGAALNEAAGGAMALANTYDADVNESIEASNVLMKVFKENSQEAFDVLNKGLSTAANSNGDLLNQIKEYSTHFEEAEISASQMVAIIAEANKMGVWDDKAADAIKEGTIRLREMTKATREALDGIGLSSSKIQQDIASGSTSMFEVLQQVSAKLGNMEKNSPAVGAALADIFAGPGEDGIQFIRTLANINTNLDQVVENSGESSAAQQAWAEQLKEFHTLGAKVFADWNKWILDIKSKALALASGIVNNMDSITKVVKIGAVGFGAYKAATIAASVGTVNYSRVLVRARKAQQALNLAMKSNPVGLIAGLLATAAAAYLTYSIDIDTATASQRKFNEAQERGASLLSDVSAIEDTYKVINHLNKRQLEDFKVRAQQQLQTWEDVQKKVTETVYQEYRKRKSAISKETDEITKKLMATQGLQESAARREAEKTTAWKVNQLRRWFNDSVEKQEGVTSKEIVENQTRLKNYISTVNEMLNANTKASKNTAPILLDFKLNIDDGDDEVIGDDLEIDDSYDKLMERYGKQVKAAQKWNEMFGNSFNANREEIELTKQAIEALIDEGFAPGDASIQSLIEKLDLLEKKFTGPQKAMAQFAARMEDMKTTGAESFGDLAKAAVNAAREIIRAYIAEGVASIIKDALKYYGWTGPGAIALAGGLGAAASTLFNTMIPAFADGAIVSGPTVALTGEYPNAVNNPEWIGKRSDMLGDMKAAVRETGGGGGNFIFRFENGALVAYLEHENRKVGGFA</sequence>
<accession>A0A419X3N0</accession>
<dbReference type="InterPro" id="IPR010090">
    <property type="entry name" value="Phage_tape_meas"/>
</dbReference>
<dbReference type="EMBL" id="RAPQ01000009">
    <property type="protein sequence ID" value="RKE02303.1"/>
    <property type="molecule type" value="Genomic_DNA"/>
</dbReference>
<keyword evidence="3" id="KW-1185">Reference proteome</keyword>
<evidence type="ECO:0000313" key="2">
    <source>
        <dbReference type="EMBL" id="RKE02303.1"/>
    </source>
</evidence>
<evidence type="ECO:0000313" key="3">
    <source>
        <dbReference type="Proteomes" id="UP000284531"/>
    </source>
</evidence>
<dbReference type="RefSeq" id="WP_120240183.1">
    <property type="nucleotide sequence ID" value="NZ_RAPQ01000009.1"/>
</dbReference>
<comment type="caution">
    <text evidence="2">The sequence shown here is derived from an EMBL/GenBank/DDBJ whole genome shotgun (WGS) entry which is preliminary data.</text>
</comment>
<gene>
    <name evidence="2" type="ORF">BXY64_2391</name>
</gene>
<feature type="domain" description="Phage tail tape measure protein" evidence="1">
    <location>
        <begin position="57"/>
        <end position="245"/>
    </location>
</feature>
<reference evidence="2 3" key="1">
    <citation type="submission" date="2018-09" db="EMBL/GenBank/DDBJ databases">
        <title>Genomic Encyclopedia of Archaeal and Bacterial Type Strains, Phase II (KMG-II): from individual species to whole genera.</title>
        <authorList>
            <person name="Goeker M."/>
        </authorList>
    </citation>
    <scope>NUCLEOTIDE SEQUENCE [LARGE SCALE GENOMIC DNA]</scope>
    <source>
        <strain evidence="2 3">DSM 21950</strain>
    </source>
</reference>
<dbReference type="Pfam" id="PF10145">
    <property type="entry name" value="PhageMin_Tail"/>
    <property type="match status" value="1"/>
</dbReference>
<protein>
    <submittedName>
        <fullName evidence="2">Minor tail protein</fullName>
    </submittedName>
</protein>
<evidence type="ECO:0000259" key="1">
    <source>
        <dbReference type="Pfam" id="PF10145"/>
    </source>
</evidence>
<dbReference type="OrthoDB" id="1047854at2"/>